<proteinExistence type="inferred from homology"/>
<evidence type="ECO:0000256" key="1">
    <source>
        <dbReference type="ARBA" id="ARBA00001954"/>
    </source>
</evidence>
<evidence type="ECO:0000256" key="5">
    <source>
        <dbReference type="ARBA" id="ARBA00023004"/>
    </source>
</evidence>
<dbReference type="Proteomes" id="UP000730618">
    <property type="component" value="Unassembled WGS sequence"/>
</dbReference>
<evidence type="ECO:0000313" key="8">
    <source>
        <dbReference type="Proteomes" id="UP000730618"/>
    </source>
</evidence>
<gene>
    <name evidence="7" type="ORF">PAECIP111802_05949</name>
</gene>
<dbReference type="EMBL" id="CAJVCE010000024">
    <property type="protein sequence ID" value="CAG7654954.1"/>
    <property type="molecule type" value="Genomic_DNA"/>
</dbReference>
<sequence length="240" mass="27392">MAIYFVRHGKDEDGFRGGWSQRGFIVEGYRQSEKLGRYLKDHQPIFNVHRIVSSDLQRVLDTANELSRALHVPVESSSLWREMNNGIISGMPNEIVNERFPGLYFSSLRMDERYVFTSTVYETEHPVVRVHPETGERTLVLGHFVKKIVGLSSIDSAHLLSVLQGHVTRLENTVRWRWAAGDVVIWDNRASQHYAINDYGDQHRIVRRVTVDGDVPISIEGKRSVTRVQPLAAADEVETA</sequence>
<keyword evidence="3" id="KW-0479">Metal-binding</keyword>
<comment type="similarity">
    <text evidence="2">Belongs to the TfdA dioxygenase family.</text>
</comment>
<dbReference type="InterPro" id="IPR003819">
    <property type="entry name" value="TauD/TfdA-like"/>
</dbReference>
<dbReference type="CDD" id="cd07067">
    <property type="entry name" value="HP_PGM_like"/>
    <property type="match status" value="1"/>
</dbReference>
<organism evidence="7 8">
    <name type="scientific">Paenibacillus allorhizosphaerae</name>
    <dbReference type="NCBI Taxonomy" id="2849866"/>
    <lineage>
        <taxon>Bacteria</taxon>
        <taxon>Bacillati</taxon>
        <taxon>Bacillota</taxon>
        <taxon>Bacilli</taxon>
        <taxon>Bacillales</taxon>
        <taxon>Paenibacillaceae</taxon>
        <taxon>Paenibacillus</taxon>
    </lineage>
</organism>
<evidence type="ECO:0000256" key="4">
    <source>
        <dbReference type="ARBA" id="ARBA00022964"/>
    </source>
</evidence>
<keyword evidence="8" id="KW-1185">Reference proteome</keyword>
<comment type="cofactor">
    <cofactor evidence="1">
        <name>Fe(2+)</name>
        <dbReference type="ChEBI" id="CHEBI:29033"/>
    </cofactor>
</comment>
<accession>A0ABN7TWI0</accession>
<evidence type="ECO:0000256" key="2">
    <source>
        <dbReference type="ARBA" id="ARBA00005896"/>
    </source>
</evidence>
<feature type="domain" description="TauD/TfdA-like" evidence="6">
    <location>
        <begin position="80"/>
        <end position="210"/>
    </location>
</feature>
<keyword evidence="4" id="KW-0560">Oxidoreductase</keyword>
<dbReference type="PANTHER" id="PTHR30468:SF5">
    <property type="entry name" value="ALPHA-KETOGLUTARATE-DEPENDENT SULFATE ESTER DIOXYGENASE"/>
    <property type="match status" value="1"/>
</dbReference>
<evidence type="ECO:0000313" key="7">
    <source>
        <dbReference type="EMBL" id="CAG7654954.1"/>
    </source>
</evidence>
<dbReference type="InterPro" id="IPR013078">
    <property type="entry name" value="His_Pase_superF_clade-1"/>
</dbReference>
<reference evidence="7 8" key="1">
    <citation type="submission" date="2021-06" db="EMBL/GenBank/DDBJ databases">
        <authorList>
            <person name="Criscuolo A."/>
        </authorList>
    </citation>
    <scope>NUCLEOTIDE SEQUENCE [LARGE SCALE GENOMIC DNA]</scope>
    <source>
        <strain evidence="8">CIP 111802</strain>
    </source>
</reference>
<protein>
    <recommendedName>
        <fullName evidence="6">TauD/TfdA-like domain-containing protein</fullName>
    </recommendedName>
</protein>
<keyword evidence="5" id="KW-0408">Iron</keyword>
<name>A0ABN7TWI0_9BACL</name>
<dbReference type="RefSeq" id="WP_218102152.1">
    <property type="nucleotide sequence ID" value="NZ_CAJVCE010000024.1"/>
</dbReference>
<dbReference type="Pfam" id="PF02668">
    <property type="entry name" value="TauD"/>
    <property type="match status" value="1"/>
</dbReference>
<keyword evidence="4" id="KW-0223">Dioxygenase</keyword>
<evidence type="ECO:0000256" key="3">
    <source>
        <dbReference type="ARBA" id="ARBA00022723"/>
    </source>
</evidence>
<dbReference type="InterPro" id="IPR051323">
    <property type="entry name" value="AtsK-like"/>
</dbReference>
<dbReference type="PANTHER" id="PTHR30468">
    <property type="entry name" value="ALPHA-KETOGLUTARATE-DEPENDENT SULFONATE DIOXYGENASE"/>
    <property type="match status" value="1"/>
</dbReference>
<evidence type="ECO:0000259" key="6">
    <source>
        <dbReference type="Pfam" id="PF02668"/>
    </source>
</evidence>
<comment type="caution">
    <text evidence="7">The sequence shown here is derived from an EMBL/GenBank/DDBJ whole genome shotgun (WGS) entry which is preliminary data.</text>
</comment>